<dbReference type="SUPFAM" id="SSF46934">
    <property type="entry name" value="UBA-like"/>
    <property type="match status" value="1"/>
</dbReference>
<evidence type="ECO:0000259" key="5">
    <source>
        <dbReference type="PROSITE" id="PS51464"/>
    </source>
</evidence>
<dbReference type="HAMAP" id="MF_00068">
    <property type="entry name" value="MurQ"/>
    <property type="match status" value="1"/>
</dbReference>
<dbReference type="InterPro" id="IPR009060">
    <property type="entry name" value="UBA-like_sf"/>
</dbReference>
<protein>
    <recommendedName>
        <fullName evidence="3">N-acetylmuramic acid 6-phosphate etherase</fullName>
        <shortName evidence="3">MurNAc-6-P etherase</shortName>
        <ecNumber evidence="3">4.2.1.126</ecNumber>
    </recommendedName>
    <alternativeName>
        <fullName evidence="3">N-acetylmuramic acid 6-phosphate hydrolase</fullName>
    </alternativeName>
    <alternativeName>
        <fullName evidence="3">N-acetylmuramic acid 6-phosphate lyase</fullName>
    </alternativeName>
</protein>
<dbReference type="InterPro" id="IPR005488">
    <property type="entry name" value="Etherase_MurQ"/>
</dbReference>
<dbReference type="CDD" id="cd05007">
    <property type="entry name" value="SIS_Etherase"/>
    <property type="match status" value="1"/>
</dbReference>
<keyword evidence="2 3" id="KW-0119">Carbohydrate metabolism</keyword>
<feature type="compositionally biased region" description="Basic and acidic residues" evidence="4">
    <location>
        <begin position="12"/>
        <end position="23"/>
    </location>
</feature>
<dbReference type="GO" id="GO:0016835">
    <property type="term" value="F:carbon-oxygen lyase activity"/>
    <property type="evidence" value="ECO:0007669"/>
    <property type="project" value="UniProtKB-UniRule"/>
</dbReference>
<dbReference type="SUPFAM" id="SSF53697">
    <property type="entry name" value="SIS domain"/>
    <property type="match status" value="1"/>
</dbReference>
<reference evidence="6 7" key="1">
    <citation type="submission" date="2020-08" db="EMBL/GenBank/DDBJ databases">
        <title>Genomic Encyclopedia of Type Strains, Phase III (KMG-III): the genomes of soil and plant-associated and newly described type strains.</title>
        <authorList>
            <person name="Whitman W."/>
        </authorList>
    </citation>
    <scope>NUCLEOTIDE SEQUENCE [LARGE SCALE GENOMIC DNA]</scope>
    <source>
        <strain evidence="6 7">CECT 8960</strain>
    </source>
</reference>
<dbReference type="GO" id="GO:0009254">
    <property type="term" value="P:peptidoglycan turnover"/>
    <property type="evidence" value="ECO:0007669"/>
    <property type="project" value="TreeGrafter"/>
</dbReference>
<dbReference type="NCBIfam" id="NF009222">
    <property type="entry name" value="PRK12570.1"/>
    <property type="match status" value="1"/>
</dbReference>
<dbReference type="UniPathway" id="UPA00342"/>
<feature type="active site" evidence="3">
    <location>
        <position position="120"/>
    </location>
</feature>
<dbReference type="NCBIfam" id="NF003915">
    <property type="entry name" value="PRK05441.1"/>
    <property type="match status" value="1"/>
</dbReference>
<dbReference type="InterPro" id="IPR046348">
    <property type="entry name" value="SIS_dom_sf"/>
</dbReference>
<dbReference type="EMBL" id="JACHJQ010000003">
    <property type="protein sequence ID" value="MBB4907169.1"/>
    <property type="molecule type" value="Genomic_DNA"/>
</dbReference>
<proteinExistence type="inferred from homology"/>
<keyword evidence="7" id="KW-1185">Reference proteome</keyword>
<organism evidence="6 7">
    <name type="scientific">Actinophytocola algeriensis</name>
    <dbReference type="NCBI Taxonomy" id="1768010"/>
    <lineage>
        <taxon>Bacteria</taxon>
        <taxon>Bacillati</taxon>
        <taxon>Actinomycetota</taxon>
        <taxon>Actinomycetes</taxon>
        <taxon>Pseudonocardiales</taxon>
        <taxon>Pseudonocardiaceae</taxon>
    </lineage>
</organism>
<evidence type="ECO:0000256" key="1">
    <source>
        <dbReference type="ARBA" id="ARBA00023239"/>
    </source>
</evidence>
<gene>
    <name evidence="3" type="primary">murQ</name>
    <name evidence="6" type="ORF">FHR82_003389</name>
</gene>
<keyword evidence="1 3" id="KW-0456">Lyase</keyword>
<dbReference type="EC" id="4.2.1.126" evidence="3"/>
<dbReference type="AlphaFoldDB" id="A0A7W7VEJ0"/>
<evidence type="ECO:0000256" key="3">
    <source>
        <dbReference type="HAMAP-Rule" id="MF_00068"/>
    </source>
</evidence>
<evidence type="ECO:0000313" key="6">
    <source>
        <dbReference type="EMBL" id="MBB4907169.1"/>
    </source>
</evidence>
<dbReference type="PROSITE" id="PS01272">
    <property type="entry name" value="GCKR"/>
    <property type="match status" value="1"/>
</dbReference>
<sequence>MTVPRQAVHVESPTERRNPRTTDLDQLPTLDLLRSINAEDRLVPDAVAAALPALAAAVDFATEALRGGHRVHYVGAGTSGRLATVDAAELVPTFNAPSDWFVVHHAGGDHALQNAVENAEDDDEAGAAELAASASAGDFVLGLTASGRTPYVLGALRAARELGAHTGLVFSNPHATGLLDIDVLVEVDTGPEVVAGSTRMKAGTAQKLVLTAFSTAVMVKLGRTYSNLMVSMRATNAKLRGRTLRILQEATGVSRQECAAALDEAHGDLKVALVHLLSGVDPERAAAVLAATDGHVRQALTKLDATAV</sequence>
<dbReference type="InterPro" id="IPR001347">
    <property type="entry name" value="SIS_dom"/>
</dbReference>
<evidence type="ECO:0000313" key="7">
    <source>
        <dbReference type="Proteomes" id="UP000520767"/>
    </source>
</evidence>
<comment type="catalytic activity">
    <reaction evidence="3">
        <text>N-acetyl-D-muramate 6-phosphate + H2O = N-acetyl-D-glucosamine 6-phosphate + (R)-lactate</text>
        <dbReference type="Rhea" id="RHEA:26410"/>
        <dbReference type="ChEBI" id="CHEBI:15377"/>
        <dbReference type="ChEBI" id="CHEBI:16004"/>
        <dbReference type="ChEBI" id="CHEBI:57513"/>
        <dbReference type="ChEBI" id="CHEBI:58722"/>
        <dbReference type="EC" id="4.2.1.126"/>
    </reaction>
</comment>
<comment type="caution">
    <text evidence="6">The sequence shown here is derived from an EMBL/GenBank/DDBJ whole genome shotgun (WGS) entry which is preliminary data.</text>
</comment>
<dbReference type="RefSeq" id="WP_184811281.1">
    <property type="nucleotide sequence ID" value="NZ_JACHJQ010000003.1"/>
</dbReference>
<dbReference type="GO" id="GO:0046348">
    <property type="term" value="P:amino sugar catabolic process"/>
    <property type="evidence" value="ECO:0007669"/>
    <property type="project" value="InterPro"/>
</dbReference>
<dbReference type="PANTHER" id="PTHR10088">
    <property type="entry name" value="GLUCOKINASE REGULATORY PROTEIN"/>
    <property type="match status" value="1"/>
</dbReference>
<dbReference type="GO" id="GO:0016803">
    <property type="term" value="F:ether hydrolase activity"/>
    <property type="evidence" value="ECO:0007669"/>
    <property type="project" value="TreeGrafter"/>
</dbReference>
<feature type="region of interest" description="Disordered" evidence="4">
    <location>
        <begin position="1"/>
        <end position="23"/>
    </location>
</feature>
<dbReference type="Gene3D" id="1.10.8.1080">
    <property type="match status" value="1"/>
</dbReference>
<evidence type="ECO:0000256" key="4">
    <source>
        <dbReference type="SAM" id="MobiDB-lite"/>
    </source>
</evidence>
<accession>A0A7W7VEJ0</accession>
<comment type="subunit">
    <text evidence="3">Homodimer.</text>
</comment>
<comment type="pathway">
    <text evidence="3">Amino-sugar metabolism; N-acetylmuramate degradation.</text>
</comment>
<dbReference type="GO" id="GO:0097173">
    <property type="term" value="P:N-acetylmuramic acid catabolic process"/>
    <property type="evidence" value="ECO:0007669"/>
    <property type="project" value="UniProtKB-UniPathway"/>
</dbReference>
<dbReference type="Gene3D" id="3.40.50.10490">
    <property type="entry name" value="Glucose-6-phosphate isomerase like protein, domain 1"/>
    <property type="match status" value="1"/>
</dbReference>
<dbReference type="Pfam" id="PF22645">
    <property type="entry name" value="GKRP_SIS_N"/>
    <property type="match status" value="1"/>
</dbReference>
<feature type="domain" description="SIS" evidence="5">
    <location>
        <begin position="61"/>
        <end position="223"/>
    </location>
</feature>
<dbReference type="InterPro" id="IPR040190">
    <property type="entry name" value="MURQ/GCKR"/>
</dbReference>
<comment type="miscellaneous">
    <text evidence="3">A lyase-type mechanism (elimination/hydration) is suggested for the cleavage of the lactyl ether bond of MurNAc 6-phosphate, with the formation of an alpha,beta-unsaturated aldehyde intermediate with (E)-stereochemistry, followed by the syn addition of water to give product.</text>
</comment>
<dbReference type="PROSITE" id="PS51464">
    <property type="entry name" value="SIS"/>
    <property type="match status" value="1"/>
</dbReference>
<comment type="similarity">
    <text evidence="3">Belongs to the GCKR-like family. MurNAc-6-P etherase subfamily.</text>
</comment>
<name>A0A7W7VEJ0_9PSEU</name>
<dbReference type="GO" id="GO:0097367">
    <property type="term" value="F:carbohydrate derivative binding"/>
    <property type="evidence" value="ECO:0007669"/>
    <property type="project" value="InterPro"/>
</dbReference>
<dbReference type="InterPro" id="IPR005486">
    <property type="entry name" value="Glucokinase_regulatory_CS"/>
</dbReference>
<dbReference type="Proteomes" id="UP000520767">
    <property type="component" value="Unassembled WGS sequence"/>
</dbReference>
<evidence type="ECO:0000256" key="2">
    <source>
        <dbReference type="ARBA" id="ARBA00023277"/>
    </source>
</evidence>
<comment type="function">
    <text evidence="3">Specifically catalyzes the cleavage of the D-lactyl ether substituent of MurNAc 6-phosphate, producing GlcNAc 6-phosphate and D-lactate.</text>
</comment>
<dbReference type="PANTHER" id="PTHR10088:SF4">
    <property type="entry name" value="GLUCOKINASE REGULATORY PROTEIN"/>
    <property type="match status" value="1"/>
</dbReference>
<feature type="active site" description="Proton donor" evidence="3">
    <location>
        <position position="89"/>
    </location>
</feature>